<dbReference type="EMBL" id="VDEP01000069">
    <property type="protein sequence ID" value="KAA1134233.1"/>
    <property type="molecule type" value="Genomic_DNA"/>
</dbReference>
<dbReference type="GO" id="GO:0007031">
    <property type="term" value="P:peroxisome organization"/>
    <property type="evidence" value="ECO:0007669"/>
    <property type="project" value="UniProtKB-ARBA"/>
</dbReference>
<keyword evidence="10" id="KW-1185">Reference proteome</keyword>
<reference evidence="10 11" key="1">
    <citation type="submission" date="2019-05" db="EMBL/GenBank/DDBJ databases">
        <title>Emergence of the Ug99 lineage of the wheat stem rust pathogen through somatic hybridization.</title>
        <authorList>
            <person name="Li F."/>
            <person name="Upadhyaya N.M."/>
            <person name="Sperschneider J."/>
            <person name="Matny O."/>
            <person name="Nguyen-Phuc H."/>
            <person name="Mago R."/>
            <person name="Raley C."/>
            <person name="Miller M.E."/>
            <person name="Silverstein K.A.T."/>
            <person name="Henningsen E."/>
            <person name="Hirsch C.D."/>
            <person name="Visser B."/>
            <person name="Pretorius Z.A."/>
            <person name="Steffenson B.J."/>
            <person name="Schwessinger B."/>
            <person name="Dodds P.N."/>
            <person name="Figueroa M."/>
        </authorList>
    </citation>
    <scope>NUCLEOTIDE SEQUENCE [LARGE SCALE GENOMIC DNA]</scope>
    <source>
        <strain evidence="8">21-0</strain>
        <strain evidence="9 11">Ug99</strain>
    </source>
</reference>
<feature type="transmembrane region" description="Helical" evidence="6">
    <location>
        <begin position="244"/>
        <end position="264"/>
    </location>
</feature>
<feature type="domain" description="TECPR1-like DysF" evidence="7">
    <location>
        <begin position="102"/>
        <end position="290"/>
    </location>
</feature>
<dbReference type="PANTHER" id="PTHR28304:SF2">
    <property type="entry name" value="PEROXISOMAL MEMBRANE PROTEIN PEX29"/>
    <property type="match status" value="1"/>
</dbReference>
<sequence length="299" mass="32569">MTPITQHTPGSAHTLGTCQVPTRPSTNSTPTQSYPVLQSDRIPAMPESPRLPSDSSASKLLRNAPVDLLGGILVNSIISTKSISDSPNNQVPKNAMREKPALSVPITTLNFKNFVSKCGPIFTFQDAVEAILGWQNSSKTIACACMWAWLALNPVYFILIPNFILIWILLTTHAQRYPNGMGEDLGADPTSGKHISDDPVEGSPDYVSNLQNIQNMMGDVTSGIDFVKQHVLVYLDWSDPKCTLNILHAAVISSIGLALIGPFIPWRLVLLISGEAMFILNHPWIQVWLAQLKSASSSV</sequence>
<dbReference type="AlphaFoldDB" id="A0A5B0PAT8"/>
<evidence type="ECO:0000256" key="5">
    <source>
        <dbReference type="SAM" id="MobiDB-lite"/>
    </source>
</evidence>
<protein>
    <recommendedName>
        <fullName evidence="7">TECPR1-like DysF domain-containing protein</fullName>
    </recommendedName>
</protein>
<dbReference type="Proteomes" id="UP000325313">
    <property type="component" value="Unassembled WGS sequence"/>
</dbReference>
<evidence type="ECO:0000256" key="1">
    <source>
        <dbReference type="ARBA" id="ARBA00004141"/>
    </source>
</evidence>
<dbReference type="Proteomes" id="UP000324748">
    <property type="component" value="Unassembled WGS sequence"/>
</dbReference>
<comment type="subcellular location">
    <subcellularLocation>
        <location evidence="1">Membrane</location>
        <topology evidence="1">Multi-pass membrane protein</topology>
    </subcellularLocation>
</comment>
<dbReference type="EMBL" id="VSWC01000066">
    <property type="protein sequence ID" value="KAA1097408.1"/>
    <property type="molecule type" value="Genomic_DNA"/>
</dbReference>
<dbReference type="GO" id="GO:0005778">
    <property type="term" value="C:peroxisomal membrane"/>
    <property type="evidence" value="ECO:0007669"/>
    <property type="project" value="TreeGrafter"/>
</dbReference>
<feature type="transmembrane region" description="Helical" evidence="6">
    <location>
        <begin position="146"/>
        <end position="170"/>
    </location>
</feature>
<evidence type="ECO:0000256" key="2">
    <source>
        <dbReference type="ARBA" id="ARBA00022692"/>
    </source>
</evidence>
<feature type="region of interest" description="Disordered" evidence="5">
    <location>
        <begin position="1"/>
        <end position="35"/>
    </location>
</feature>
<proteinExistence type="predicted"/>
<evidence type="ECO:0000313" key="10">
    <source>
        <dbReference type="Proteomes" id="UP000324748"/>
    </source>
</evidence>
<dbReference type="InterPro" id="IPR010482">
    <property type="entry name" value="TECPR1-like_DysF"/>
</dbReference>
<dbReference type="PANTHER" id="PTHR28304">
    <property type="entry name" value="PEROXISOMAL MEMBRANE PROTEIN PEX29"/>
    <property type="match status" value="1"/>
</dbReference>
<evidence type="ECO:0000256" key="4">
    <source>
        <dbReference type="ARBA" id="ARBA00023136"/>
    </source>
</evidence>
<evidence type="ECO:0000256" key="3">
    <source>
        <dbReference type="ARBA" id="ARBA00022989"/>
    </source>
</evidence>
<comment type="caution">
    <text evidence="8">The sequence shown here is derived from an EMBL/GenBank/DDBJ whole genome shotgun (WGS) entry which is preliminary data.</text>
</comment>
<keyword evidence="4 6" id="KW-0472">Membrane</keyword>
<evidence type="ECO:0000313" key="11">
    <source>
        <dbReference type="Proteomes" id="UP000325313"/>
    </source>
</evidence>
<keyword evidence="2 6" id="KW-0812">Transmembrane</keyword>
<name>A0A5B0PAT8_PUCGR</name>
<organism evidence="8 10">
    <name type="scientific">Puccinia graminis f. sp. tritici</name>
    <dbReference type="NCBI Taxonomy" id="56615"/>
    <lineage>
        <taxon>Eukaryota</taxon>
        <taxon>Fungi</taxon>
        <taxon>Dikarya</taxon>
        <taxon>Basidiomycota</taxon>
        <taxon>Pucciniomycotina</taxon>
        <taxon>Pucciniomycetes</taxon>
        <taxon>Pucciniales</taxon>
        <taxon>Pucciniaceae</taxon>
        <taxon>Puccinia</taxon>
    </lineage>
</organism>
<accession>A0A5B0PAT8</accession>
<dbReference type="Pfam" id="PF06398">
    <property type="entry name" value="Pex24p"/>
    <property type="match status" value="1"/>
</dbReference>
<evidence type="ECO:0000313" key="9">
    <source>
        <dbReference type="EMBL" id="KAA1134233.1"/>
    </source>
</evidence>
<gene>
    <name evidence="8" type="ORF">PGT21_005637</name>
    <name evidence="9" type="ORF">PGTUg99_033501</name>
</gene>
<dbReference type="InterPro" id="IPR052816">
    <property type="entry name" value="Peroxisomal_Membrane_PEX28-32"/>
</dbReference>
<keyword evidence="3 6" id="KW-1133">Transmembrane helix</keyword>
<dbReference type="OrthoDB" id="74314at2759"/>
<evidence type="ECO:0000259" key="7">
    <source>
        <dbReference type="Pfam" id="PF06398"/>
    </source>
</evidence>
<evidence type="ECO:0000313" key="8">
    <source>
        <dbReference type="EMBL" id="KAA1097408.1"/>
    </source>
</evidence>
<evidence type="ECO:0000256" key="6">
    <source>
        <dbReference type="SAM" id="Phobius"/>
    </source>
</evidence>